<evidence type="ECO:0000313" key="8">
    <source>
        <dbReference type="EMBL" id="MBF4985216.1"/>
    </source>
</evidence>
<keyword evidence="3 6" id="KW-0812">Transmembrane</keyword>
<feature type="transmembrane region" description="Helical" evidence="6">
    <location>
        <begin position="155"/>
        <end position="174"/>
    </location>
</feature>
<comment type="caution">
    <text evidence="8">The sequence shown here is derived from an EMBL/GenBank/DDBJ whole genome shotgun (WGS) entry which is preliminary data.</text>
</comment>
<evidence type="ECO:0000256" key="3">
    <source>
        <dbReference type="ARBA" id="ARBA00022692"/>
    </source>
</evidence>
<protein>
    <submittedName>
        <fullName evidence="8">MFS transporter</fullName>
    </submittedName>
</protein>
<accession>A0ABS0A780</accession>
<feature type="transmembrane region" description="Helical" evidence="6">
    <location>
        <begin position="276"/>
        <end position="299"/>
    </location>
</feature>
<dbReference type="SUPFAM" id="SSF103473">
    <property type="entry name" value="MFS general substrate transporter"/>
    <property type="match status" value="1"/>
</dbReference>
<evidence type="ECO:0000256" key="2">
    <source>
        <dbReference type="ARBA" id="ARBA00022448"/>
    </source>
</evidence>
<feature type="transmembrane region" description="Helical" evidence="6">
    <location>
        <begin position="54"/>
        <end position="74"/>
    </location>
</feature>
<evidence type="ECO:0000313" key="9">
    <source>
        <dbReference type="Proteomes" id="UP001194729"/>
    </source>
</evidence>
<feature type="transmembrane region" description="Helical" evidence="6">
    <location>
        <begin position="21"/>
        <end position="42"/>
    </location>
</feature>
<dbReference type="EMBL" id="JADKYU010000683">
    <property type="protein sequence ID" value="MBF4985216.1"/>
    <property type="molecule type" value="Genomic_DNA"/>
</dbReference>
<dbReference type="PROSITE" id="PS50850">
    <property type="entry name" value="MFS"/>
    <property type="match status" value="1"/>
</dbReference>
<dbReference type="Gene3D" id="1.20.1250.20">
    <property type="entry name" value="MFS general substrate transporter like domains"/>
    <property type="match status" value="2"/>
</dbReference>
<dbReference type="InterPro" id="IPR050930">
    <property type="entry name" value="MFS_Vesicular_Transporter"/>
</dbReference>
<proteinExistence type="predicted"/>
<dbReference type="InterPro" id="IPR020846">
    <property type="entry name" value="MFS_dom"/>
</dbReference>
<dbReference type="InterPro" id="IPR011701">
    <property type="entry name" value="MFS"/>
</dbReference>
<feature type="transmembrane region" description="Helical" evidence="6">
    <location>
        <begin position="333"/>
        <end position="352"/>
    </location>
</feature>
<feature type="transmembrane region" description="Helical" evidence="6">
    <location>
        <begin position="405"/>
        <end position="426"/>
    </location>
</feature>
<keyword evidence="9" id="KW-1185">Reference proteome</keyword>
<feature type="transmembrane region" description="Helical" evidence="6">
    <location>
        <begin position="115"/>
        <end position="134"/>
    </location>
</feature>
<evidence type="ECO:0000256" key="5">
    <source>
        <dbReference type="ARBA" id="ARBA00023136"/>
    </source>
</evidence>
<feature type="domain" description="Major facilitator superfamily (MFS) profile" evidence="7">
    <location>
        <begin position="21"/>
        <end position="428"/>
    </location>
</feature>
<feature type="transmembrane region" description="Helical" evidence="6">
    <location>
        <begin position="364"/>
        <end position="385"/>
    </location>
</feature>
<dbReference type="CDD" id="cd06174">
    <property type="entry name" value="MFS"/>
    <property type="match status" value="1"/>
</dbReference>
<feature type="transmembrane region" description="Helical" evidence="6">
    <location>
        <begin position="306"/>
        <end position="327"/>
    </location>
</feature>
<evidence type="ECO:0000256" key="4">
    <source>
        <dbReference type="ARBA" id="ARBA00022989"/>
    </source>
</evidence>
<dbReference type="Pfam" id="PF07690">
    <property type="entry name" value="MFS_1"/>
    <property type="match status" value="1"/>
</dbReference>
<feature type="transmembrane region" description="Helical" evidence="6">
    <location>
        <begin position="232"/>
        <end position="256"/>
    </location>
</feature>
<dbReference type="PANTHER" id="PTHR23506:SF23">
    <property type="entry name" value="GH10249P"/>
    <property type="match status" value="1"/>
</dbReference>
<evidence type="ECO:0000256" key="6">
    <source>
        <dbReference type="SAM" id="Phobius"/>
    </source>
</evidence>
<feature type="transmembrane region" description="Helical" evidence="6">
    <location>
        <begin position="86"/>
        <end position="103"/>
    </location>
</feature>
<keyword evidence="4 6" id="KW-1133">Transmembrane helix</keyword>
<dbReference type="Proteomes" id="UP001194729">
    <property type="component" value="Unassembled WGS sequence"/>
</dbReference>
<dbReference type="PANTHER" id="PTHR23506">
    <property type="entry name" value="GH10249P"/>
    <property type="match status" value="1"/>
</dbReference>
<name>A0ABS0A780_9FLAO</name>
<feature type="transmembrane region" description="Helical" evidence="6">
    <location>
        <begin position="189"/>
        <end position="211"/>
    </location>
</feature>
<evidence type="ECO:0000259" key="7">
    <source>
        <dbReference type="PROSITE" id="PS50850"/>
    </source>
</evidence>
<dbReference type="InterPro" id="IPR036259">
    <property type="entry name" value="MFS_trans_sf"/>
</dbReference>
<gene>
    <name evidence="8" type="ORF">FNJ87_13055</name>
</gene>
<organism evidence="8 9">
    <name type="scientific">Nonlabens mediterrranea</name>
    <dbReference type="NCBI Taxonomy" id="1419947"/>
    <lineage>
        <taxon>Bacteria</taxon>
        <taxon>Pseudomonadati</taxon>
        <taxon>Bacteroidota</taxon>
        <taxon>Flavobacteriia</taxon>
        <taxon>Flavobacteriales</taxon>
        <taxon>Flavobacteriaceae</taxon>
        <taxon>Nonlabens</taxon>
    </lineage>
</organism>
<sequence length="435" mass="47850">MITFTSNQKGILTKRQKSINILLLILAGEANFILPFVLARIFRPTVLDLFHLSNLELGACFSVYGIVAFISYVLGGSLADKFQPRYLMAISLFMTAIGGLYMSTYPSYIGLSILYGYWGFTTIFLFWAAMIKATRVWGGEKRQGIAFGLLDGGRGLVSFSFGWLGILIFSLLLVQDVEVSNITERKEAYQYVIIISSMIIAFIGILLLIALKDTSQRQPTAVMISTRQVWTNYLEVLKIPSVWLLMIIILCAYTGYKITDIYSQYANEVMGYNETDAAAIGSNLLGVRIIIGIIIGLLADKSRSSLMMMISFAITIIGALIFVSGIIKPHTTILFGFTIITVATGVYAFRTLYFSAIQEGKIPIAVTGTAVGLISLVGYTPDIFMGPAMGILLDQSPGALGFQKVFLMLAIFALVGLIAAYLFHYLNTKKQPQVL</sequence>
<keyword evidence="5 6" id="KW-0472">Membrane</keyword>
<comment type="subcellular location">
    <subcellularLocation>
        <location evidence="1">Membrane</location>
        <topology evidence="1">Multi-pass membrane protein</topology>
    </subcellularLocation>
</comment>
<reference evidence="8 9" key="1">
    <citation type="submission" date="2020-11" db="EMBL/GenBank/DDBJ databases">
        <title>P. mediterranea TC4 genome.</title>
        <authorList>
            <person name="Molmeret M."/>
        </authorList>
    </citation>
    <scope>NUCLEOTIDE SEQUENCE [LARGE SCALE GENOMIC DNA]</scope>
    <source>
        <strain evidence="8 9">TC4</strain>
    </source>
</reference>
<keyword evidence="2" id="KW-0813">Transport</keyword>
<evidence type="ECO:0000256" key="1">
    <source>
        <dbReference type="ARBA" id="ARBA00004141"/>
    </source>
</evidence>